<proteinExistence type="evidence at transcript level"/>
<sequence>MPLFIAVVTSTFICLSIQPYPSICSCLLLCCYVVKLLVCQSGFFIPEFLMCFSGNQATRHEGDHSDLVALPERITKSSTDIYIAQFLHQIVMCIGCMVHLLIT</sequence>
<name>A0A0C9RVV2_AMBAM</name>
<organism evidence="1">
    <name type="scientific">Amblyomma americanum</name>
    <name type="common">Lone star tick</name>
    <dbReference type="NCBI Taxonomy" id="6943"/>
    <lineage>
        <taxon>Eukaryota</taxon>
        <taxon>Metazoa</taxon>
        <taxon>Ecdysozoa</taxon>
        <taxon>Arthropoda</taxon>
        <taxon>Chelicerata</taxon>
        <taxon>Arachnida</taxon>
        <taxon>Acari</taxon>
        <taxon>Parasitiformes</taxon>
        <taxon>Ixodida</taxon>
        <taxon>Ixodoidea</taxon>
        <taxon>Ixodidae</taxon>
        <taxon>Amblyomminae</taxon>
        <taxon>Amblyomma</taxon>
    </lineage>
</organism>
<dbReference type="AlphaFoldDB" id="A0A0C9RVV2"/>
<accession>A0A0C9RVV2</accession>
<protein>
    <submittedName>
        <fullName evidence="1">Uncharacterized protein</fullName>
    </submittedName>
</protein>
<feature type="non-terminal residue" evidence="1">
    <location>
        <position position="103"/>
    </location>
</feature>
<evidence type="ECO:0000313" key="1">
    <source>
        <dbReference type="EMBL" id="JAG91676.1"/>
    </source>
</evidence>
<dbReference type="EMBL" id="GBZX01001064">
    <property type="protein sequence ID" value="JAG91676.1"/>
    <property type="molecule type" value="mRNA"/>
</dbReference>
<reference evidence="1" key="1">
    <citation type="journal article" date="2015" name="PLoS ONE">
        <title>An Insight into the Sialome of the Lone Star Tick, Amblyomma americanum, with a Glimpse on Its Time Dependent Gene Expression.</title>
        <authorList>
            <person name="Karim S."/>
            <person name="Ribeiro J.M."/>
        </authorList>
    </citation>
    <scope>NUCLEOTIDE SEQUENCE</scope>
    <source>
        <tissue evidence="1">Salivary gland</tissue>
    </source>
</reference>